<gene>
    <name evidence="1" type="ORF">JMJ77_004718</name>
</gene>
<evidence type="ECO:0000313" key="2">
    <source>
        <dbReference type="Proteomes" id="UP000699042"/>
    </source>
</evidence>
<evidence type="ECO:0000313" key="1">
    <source>
        <dbReference type="EMBL" id="KAG7057329.1"/>
    </source>
</evidence>
<sequence>MAVFQVGWFFLPGNRTVLSSDTIPSTLSTLGGRDDLENSACVRE</sequence>
<dbReference type="AlphaFoldDB" id="A0A9P7RGZ1"/>
<reference evidence="1" key="1">
    <citation type="submission" date="2021-05" db="EMBL/GenBank/DDBJ databases">
        <title>Comparative genomics of three Colletotrichum scovillei strains and genetic complementation revealed genes involved fungal growth and virulence on chili pepper.</title>
        <authorList>
            <person name="Hsieh D.-K."/>
            <person name="Chuang S.-C."/>
            <person name="Chen C.-Y."/>
            <person name="Chao Y.-T."/>
            <person name="Lu M.-Y.J."/>
            <person name="Lee M.-H."/>
            <person name="Shih M.-C."/>
        </authorList>
    </citation>
    <scope>NUCLEOTIDE SEQUENCE</scope>
    <source>
        <strain evidence="1">Coll-153</strain>
    </source>
</reference>
<accession>A0A9P7RGZ1</accession>
<name>A0A9P7RGZ1_9PEZI</name>
<proteinExistence type="predicted"/>
<dbReference type="EMBL" id="JAESDN010000001">
    <property type="protein sequence ID" value="KAG7057329.1"/>
    <property type="molecule type" value="Genomic_DNA"/>
</dbReference>
<comment type="caution">
    <text evidence="1">The sequence shown here is derived from an EMBL/GenBank/DDBJ whole genome shotgun (WGS) entry which is preliminary data.</text>
</comment>
<organism evidence="1 2">
    <name type="scientific">Colletotrichum scovillei</name>
    <dbReference type="NCBI Taxonomy" id="1209932"/>
    <lineage>
        <taxon>Eukaryota</taxon>
        <taxon>Fungi</taxon>
        <taxon>Dikarya</taxon>
        <taxon>Ascomycota</taxon>
        <taxon>Pezizomycotina</taxon>
        <taxon>Sordariomycetes</taxon>
        <taxon>Hypocreomycetidae</taxon>
        <taxon>Glomerellales</taxon>
        <taxon>Glomerellaceae</taxon>
        <taxon>Colletotrichum</taxon>
        <taxon>Colletotrichum acutatum species complex</taxon>
    </lineage>
</organism>
<keyword evidence="2" id="KW-1185">Reference proteome</keyword>
<protein>
    <submittedName>
        <fullName evidence="1">Uncharacterized protein</fullName>
    </submittedName>
</protein>
<dbReference type="Proteomes" id="UP000699042">
    <property type="component" value="Unassembled WGS sequence"/>
</dbReference>